<reference evidence="2 3" key="1">
    <citation type="submission" date="2019-05" db="EMBL/GenBank/DDBJ databases">
        <title>Ruegeria sp. nov., isolated from tidal flat.</title>
        <authorList>
            <person name="Kim W."/>
        </authorList>
    </citation>
    <scope>NUCLEOTIDE SEQUENCE [LARGE SCALE GENOMIC DNA]</scope>
    <source>
        <strain evidence="2 3">CAU 1488</strain>
    </source>
</reference>
<protein>
    <submittedName>
        <fullName evidence="2">Uncharacterized protein</fullName>
    </submittedName>
</protein>
<accession>A0ABY2WW18</accession>
<sequence length="80" mass="9329">MNPNRMIDRFVRIAIRTLVNRGIDKGFDLAEGMSRKHENEAGQSGSARSPQQDADAVKHQKQKFQQAQRLTRQMRRFVKF</sequence>
<dbReference type="Proteomes" id="UP001193035">
    <property type="component" value="Unassembled WGS sequence"/>
</dbReference>
<name>A0ABY2WW18_9RHOB</name>
<dbReference type="EMBL" id="VCPD01000005">
    <property type="protein sequence ID" value="TMV06487.1"/>
    <property type="molecule type" value="Genomic_DNA"/>
</dbReference>
<keyword evidence="3" id="KW-1185">Reference proteome</keyword>
<evidence type="ECO:0000313" key="2">
    <source>
        <dbReference type="EMBL" id="TMV06487.1"/>
    </source>
</evidence>
<evidence type="ECO:0000313" key="3">
    <source>
        <dbReference type="Proteomes" id="UP001193035"/>
    </source>
</evidence>
<feature type="compositionally biased region" description="Polar residues" evidence="1">
    <location>
        <begin position="41"/>
        <end position="52"/>
    </location>
</feature>
<comment type="caution">
    <text evidence="2">The sequence shown here is derived from an EMBL/GenBank/DDBJ whole genome shotgun (WGS) entry which is preliminary data.</text>
</comment>
<evidence type="ECO:0000256" key="1">
    <source>
        <dbReference type="SAM" id="MobiDB-lite"/>
    </source>
</evidence>
<organism evidence="2 3">
    <name type="scientific">Ruegeria sediminis</name>
    <dbReference type="NCBI Taxonomy" id="2583820"/>
    <lineage>
        <taxon>Bacteria</taxon>
        <taxon>Pseudomonadati</taxon>
        <taxon>Pseudomonadota</taxon>
        <taxon>Alphaproteobacteria</taxon>
        <taxon>Rhodobacterales</taxon>
        <taxon>Roseobacteraceae</taxon>
        <taxon>Ruegeria</taxon>
    </lineage>
</organism>
<dbReference type="RefSeq" id="WP_138843747.1">
    <property type="nucleotide sequence ID" value="NZ_VCPD01000005.1"/>
</dbReference>
<proteinExistence type="predicted"/>
<feature type="region of interest" description="Disordered" evidence="1">
    <location>
        <begin position="31"/>
        <end position="70"/>
    </location>
</feature>
<feature type="compositionally biased region" description="Basic and acidic residues" evidence="1">
    <location>
        <begin position="31"/>
        <end position="40"/>
    </location>
</feature>
<gene>
    <name evidence="2" type="ORF">FGK63_15190</name>
</gene>